<evidence type="ECO:0000256" key="1">
    <source>
        <dbReference type="SAM" id="Phobius"/>
    </source>
</evidence>
<feature type="transmembrane region" description="Helical" evidence="1">
    <location>
        <begin position="59"/>
        <end position="79"/>
    </location>
</feature>
<feature type="transmembrane region" description="Helical" evidence="1">
    <location>
        <begin position="85"/>
        <end position="103"/>
    </location>
</feature>
<evidence type="ECO:0000313" key="3">
    <source>
        <dbReference type="Proteomes" id="UP001157733"/>
    </source>
</evidence>
<keyword evidence="1" id="KW-0472">Membrane</keyword>
<protein>
    <submittedName>
        <fullName evidence="2">Uncharacterized protein</fullName>
    </submittedName>
</protein>
<dbReference type="Proteomes" id="UP001157733">
    <property type="component" value="Chromosome"/>
</dbReference>
<keyword evidence="1" id="KW-1133">Transmembrane helix</keyword>
<gene>
    <name evidence="2" type="ORF">NSPWAT_2268</name>
</gene>
<sequence>MTDDPSSTRNIEDTLSLLKKVWVVFLLGLYAACIYNELRFPGFREEPLEGEAGLWKIQRVLYFGLLGLGLLTDVVQIRIDRDKAFMYLFASLILGGLSTLIGATQFKVFDSILG</sequence>
<organism evidence="2 3">
    <name type="scientific">Nitrospina watsonii</name>
    <dbReference type="NCBI Taxonomy" id="1323948"/>
    <lineage>
        <taxon>Bacteria</taxon>
        <taxon>Pseudomonadati</taxon>
        <taxon>Nitrospinota/Tectimicrobiota group</taxon>
        <taxon>Nitrospinota</taxon>
        <taxon>Nitrospinia</taxon>
        <taxon>Nitrospinales</taxon>
        <taxon>Nitrospinaceae</taxon>
        <taxon>Nitrospina</taxon>
    </lineage>
</organism>
<dbReference type="EMBL" id="OX336137">
    <property type="protein sequence ID" value="CAI2719124.1"/>
    <property type="molecule type" value="Genomic_DNA"/>
</dbReference>
<accession>A0ABM9HGG9</accession>
<keyword evidence="1" id="KW-0812">Transmembrane</keyword>
<feature type="transmembrane region" description="Helical" evidence="1">
    <location>
        <begin position="20"/>
        <end position="38"/>
    </location>
</feature>
<name>A0ABM9HGG9_9BACT</name>
<reference evidence="2 3" key="1">
    <citation type="submission" date="2022-09" db="EMBL/GenBank/DDBJ databases">
        <authorList>
            <person name="Kop L."/>
        </authorList>
    </citation>
    <scope>NUCLEOTIDE SEQUENCE [LARGE SCALE GENOMIC DNA]</scope>
    <source>
        <strain evidence="2 3">347</strain>
    </source>
</reference>
<evidence type="ECO:0000313" key="2">
    <source>
        <dbReference type="EMBL" id="CAI2719124.1"/>
    </source>
</evidence>
<proteinExistence type="predicted"/>
<dbReference type="RefSeq" id="WP_282011976.1">
    <property type="nucleotide sequence ID" value="NZ_OX336137.1"/>
</dbReference>
<keyword evidence="3" id="KW-1185">Reference proteome</keyword>